<dbReference type="STRING" id="638301.HMPREF0444_1302"/>
<gene>
    <name evidence="1" type="ORF">HMPREF0444_1302</name>
</gene>
<accession>C8NHA7</accession>
<reference evidence="1 2" key="1">
    <citation type="submission" date="2009-08" db="EMBL/GenBank/DDBJ databases">
        <authorList>
            <person name="Muzny D."/>
            <person name="Qin X."/>
            <person name="Deng J."/>
            <person name="Jiang H."/>
            <person name="Liu Y."/>
            <person name="Qu J."/>
            <person name="Song X.-Z."/>
            <person name="Zhang L."/>
            <person name="Thornton R."/>
            <person name="Coyle M."/>
            <person name="Francisco L."/>
            <person name="Jackson L."/>
            <person name="Javaid M."/>
            <person name="Korchina V."/>
            <person name="Kovar C."/>
            <person name="Mata R."/>
            <person name="Mathew T."/>
            <person name="Ngo R."/>
            <person name="Nguyen L."/>
            <person name="Nguyen N."/>
            <person name="Okwuonu G."/>
            <person name="Ongeri F."/>
            <person name="Pham C."/>
            <person name="Simmons D."/>
            <person name="Wilczek-Boney K."/>
            <person name="Hale W."/>
            <person name="Jakkamsetti A."/>
            <person name="Pham P."/>
            <person name="Ruth R."/>
            <person name="San Lucas F."/>
            <person name="Warren J."/>
            <person name="Zhang J."/>
            <person name="Zhao Z."/>
            <person name="Zhou C."/>
            <person name="Zhu D."/>
            <person name="Lee S."/>
            <person name="Bess C."/>
            <person name="Blankenburg K."/>
            <person name="Forbes L."/>
            <person name="Fu Q."/>
            <person name="Gubbala S."/>
            <person name="Hirani K."/>
            <person name="Jayaseelan J.C."/>
            <person name="Lara F."/>
            <person name="Munidasa M."/>
            <person name="Palculict T."/>
            <person name="Patil S."/>
            <person name="Pu L.-L."/>
            <person name="Saada N."/>
            <person name="Tang L."/>
            <person name="Weissenberger G."/>
            <person name="Zhu Y."/>
            <person name="Hemphill L."/>
            <person name="Shang Y."/>
            <person name="Youmans B."/>
            <person name="Ayvaz T."/>
            <person name="Ross M."/>
            <person name="Santibanez J."/>
            <person name="Aqrawi P."/>
            <person name="Gross S."/>
            <person name="Joshi V."/>
            <person name="Fowler G."/>
            <person name="Nazareth L."/>
            <person name="Reid J."/>
            <person name="Worley K."/>
            <person name="Petrosino J."/>
            <person name="Highlander S."/>
            <person name="Gibbs R."/>
        </authorList>
    </citation>
    <scope>NUCLEOTIDE SEQUENCE [LARGE SCALE GENOMIC DNA]</scope>
    <source>
        <strain evidence="1 2">ATCC 49175</strain>
    </source>
</reference>
<dbReference type="GeneID" id="78412050"/>
<sequence length="211" mass="23918">MLGEKTTKLIIVCDEKTSEYANYLRQLVSMKDDTSDEIVGVKDGTVEVAVWLEKDYVANMATISSKEHILFVGENKVSKKETPSMSVKFDKFGMKYGWLGKRAMMMVSDSIKDKETYDQFIEFCQGYEQKIEAMSLERVLKYEDKDEKEKGVVALMKNKAATLAQLVVNPGVFGAVAGINMLKDRKKLRDQQYRALTAILYTDGLTEFLEG</sequence>
<organism evidence="1 2">
    <name type="scientific">Granulicatella adiacens ATCC 49175</name>
    <dbReference type="NCBI Taxonomy" id="638301"/>
    <lineage>
        <taxon>Bacteria</taxon>
        <taxon>Bacillati</taxon>
        <taxon>Bacillota</taxon>
        <taxon>Bacilli</taxon>
        <taxon>Lactobacillales</taxon>
        <taxon>Carnobacteriaceae</taxon>
        <taxon>Granulicatella</taxon>
    </lineage>
</organism>
<comment type="caution">
    <text evidence="1">The sequence shown here is derived from an EMBL/GenBank/DDBJ whole genome shotgun (WGS) entry which is preliminary data.</text>
</comment>
<dbReference type="AlphaFoldDB" id="C8NHA7"/>
<keyword evidence="2" id="KW-1185">Reference proteome</keyword>
<evidence type="ECO:0000313" key="2">
    <source>
        <dbReference type="Proteomes" id="UP000005926"/>
    </source>
</evidence>
<dbReference type="eggNOG" id="ENOG5032U81">
    <property type="taxonomic scope" value="Bacteria"/>
</dbReference>
<name>C8NHA7_9LACT</name>
<dbReference type="RefSeq" id="WP_005607626.1">
    <property type="nucleotide sequence ID" value="NZ_CP102283.1"/>
</dbReference>
<dbReference type="Proteomes" id="UP000005926">
    <property type="component" value="Unassembled WGS sequence"/>
</dbReference>
<protein>
    <submittedName>
        <fullName evidence="1">Uncharacterized protein</fullName>
    </submittedName>
</protein>
<evidence type="ECO:0000313" key="1">
    <source>
        <dbReference type="EMBL" id="EEW37084.1"/>
    </source>
</evidence>
<dbReference type="HOGENOM" id="CLU_1136387_0_0_9"/>
<dbReference type="EMBL" id="ACKZ01000020">
    <property type="protein sequence ID" value="EEW37084.1"/>
    <property type="molecule type" value="Genomic_DNA"/>
</dbReference>
<proteinExistence type="predicted"/>